<evidence type="ECO:0000313" key="2">
    <source>
        <dbReference type="Proteomes" id="UP000050277"/>
    </source>
</evidence>
<gene>
    <name evidence="1" type="ORF">SE18_17515</name>
</gene>
<protein>
    <submittedName>
        <fullName evidence="1">Uncharacterized protein</fullName>
    </submittedName>
</protein>
<keyword evidence="2" id="KW-1185">Reference proteome</keyword>
<accession>A0A0N8GR40</accession>
<proteinExistence type="predicted"/>
<reference evidence="1 2" key="1">
    <citation type="submission" date="2015-07" db="EMBL/GenBank/DDBJ databases">
        <title>Whole genome sequence of Herpetosiphon geysericola DSM 7119.</title>
        <authorList>
            <person name="Hemp J."/>
            <person name="Ward L.M."/>
            <person name="Pace L.A."/>
            <person name="Fischer W.W."/>
        </authorList>
    </citation>
    <scope>NUCLEOTIDE SEQUENCE [LARGE SCALE GENOMIC DNA]</scope>
    <source>
        <strain evidence="1 2">DSM 7119</strain>
    </source>
</reference>
<sequence length="119" mass="13999">MNFDEYIINKLEENGFLWVKSPIAEGINYGYAFVRKLTADEESKILCPPKWGINGEDFAVTTSLEIDQENGIWFITRAYHIPYFGPNDFRKPFDSLDAALEFGMEYLQRWMEWTTLRNV</sequence>
<dbReference type="RefSeq" id="WP_054535747.1">
    <property type="nucleotide sequence ID" value="NZ_LGKP01000025.1"/>
</dbReference>
<dbReference type="Proteomes" id="UP000050277">
    <property type="component" value="Unassembled WGS sequence"/>
</dbReference>
<dbReference type="EMBL" id="LGKP01000025">
    <property type="protein sequence ID" value="KPL85434.1"/>
    <property type="molecule type" value="Genomic_DNA"/>
</dbReference>
<dbReference type="OrthoDB" id="9829712at2"/>
<name>A0A0N8GR40_9CHLR</name>
<evidence type="ECO:0000313" key="1">
    <source>
        <dbReference type="EMBL" id="KPL85434.1"/>
    </source>
</evidence>
<comment type="caution">
    <text evidence="1">The sequence shown here is derived from an EMBL/GenBank/DDBJ whole genome shotgun (WGS) entry which is preliminary data.</text>
</comment>
<dbReference type="STRING" id="70996.SE18_17515"/>
<organism evidence="1 2">
    <name type="scientific">Herpetosiphon geysericola</name>
    <dbReference type="NCBI Taxonomy" id="70996"/>
    <lineage>
        <taxon>Bacteria</taxon>
        <taxon>Bacillati</taxon>
        <taxon>Chloroflexota</taxon>
        <taxon>Chloroflexia</taxon>
        <taxon>Herpetosiphonales</taxon>
        <taxon>Herpetosiphonaceae</taxon>
        <taxon>Herpetosiphon</taxon>
    </lineage>
</organism>
<dbReference type="AlphaFoldDB" id="A0A0N8GR40"/>